<protein>
    <submittedName>
        <fullName evidence="3">Uncharacterized protein</fullName>
    </submittedName>
</protein>
<proteinExistence type="predicted"/>
<organism evidence="3 4">
    <name type="scientific">Synaphobranchus kaupii</name>
    <name type="common">Kaup's arrowtooth eel</name>
    <dbReference type="NCBI Taxonomy" id="118154"/>
    <lineage>
        <taxon>Eukaryota</taxon>
        <taxon>Metazoa</taxon>
        <taxon>Chordata</taxon>
        <taxon>Craniata</taxon>
        <taxon>Vertebrata</taxon>
        <taxon>Euteleostomi</taxon>
        <taxon>Actinopterygii</taxon>
        <taxon>Neopterygii</taxon>
        <taxon>Teleostei</taxon>
        <taxon>Anguilliformes</taxon>
        <taxon>Synaphobranchidae</taxon>
        <taxon>Synaphobranchus</taxon>
    </lineage>
</organism>
<comment type="caution">
    <text evidence="3">The sequence shown here is derived from an EMBL/GenBank/DDBJ whole genome shotgun (WGS) entry which is preliminary data.</text>
</comment>
<gene>
    <name evidence="3" type="ORF">SKAU_G00367140</name>
</gene>
<keyword evidence="2" id="KW-0812">Transmembrane</keyword>
<reference evidence="3" key="1">
    <citation type="journal article" date="2023" name="Science">
        <title>Genome structures resolve the early diversification of teleost fishes.</title>
        <authorList>
            <person name="Parey E."/>
            <person name="Louis A."/>
            <person name="Montfort J."/>
            <person name="Bouchez O."/>
            <person name="Roques C."/>
            <person name="Iampietro C."/>
            <person name="Lluch J."/>
            <person name="Castinel A."/>
            <person name="Donnadieu C."/>
            <person name="Desvignes T."/>
            <person name="Floi Bucao C."/>
            <person name="Jouanno E."/>
            <person name="Wen M."/>
            <person name="Mejri S."/>
            <person name="Dirks R."/>
            <person name="Jansen H."/>
            <person name="Henkel C."/>
            <person name="Chen W.J."/>
            <person name="Zahm M."/>
            <person name="Cabau C."/>
            <person name="Klopp C."/>
            <person name="Thompson A.W."/>
            <person name="Robinson-Rechavi M."/>
            <person name="Braasch I."/>
            <person name="Lecointre G."/>
            <person name="Bobe J."/>
            <person name="Postlethwait J.H."/>
            <person name="Berthelot C."/>
            <person name="Roest Crollius H."/>
            <person name="Guiguen Y."/>
        </authorList>
    </citation>
    <scope>NUCLEOTIDE SEQUENCE</scope>
    <source>
        <strain evidence="3">WJC10195</strain>
    </source>
</reference>
<evidence type="ECO:0000256" key="1">
    <source>
        <dbReference type="SAM" id="MobiDB-lite"/>
    </source>
</evidence>
<accession>A0A9Q1EF97</accession>
<keyword evidence="4" id="KW-1185">Reference proteome</keyword>
<dbReference type="AlphaFoldDB" id="A0A9Q1EF97"/>
<keyword evidence="2" id="KW-1133">Transmembrane helix</keyword>
<feature type="region of interest" description="Disordered" evidence="1">
    <location>
        <begin position="79"/>
        <end position="103"/>
    </location>
</feature>
<sequence length="103" mass="11257">MHSSLFNDERETSPTLPLLLLGALSPELLFDALLFVFLGSASATFVLKWGATAISKIIVSGRTYSIYQPSSCVEAVMSSSSSRLRQSPCRKKHYPSSTYHTAV</sequence>
<keyword evidence="2" id="KW-0472">Membrane</keyword>
<evidence type="ECO:0000256" key="2">
    <source>
        <dbReference type="SAM" id="Phobius"/>
    </source>
</evidence>
<name>A0A9Q1EF97_SYNKA</name>
<evidence type="ECO:0000313" key="3">
    <source>
        <dbReference type="EMBL" id="KAJ8337748.1"/>
    </source>
</evidence>
<dbReference type="Proteomes" id="UP001152622">
    <property type="component" value="Chromosome 18"/>
</dbReference>
<feature type="transmembrane region" description="Helical" evidence="2">
    <location>
        <begin position="28"/>
        <end position="47"/>
    </location>
</feature>
<evidence type="ECO:0000313" key="4">
    <source>
        <dbReference type="Proteomes" id="UP001152622"/>
    </source>
</evidence>
<dbReference type="EMBL" id="JAINUF010000018">
    <property type="protein sequence ID" value="KAJ8337748.1"/>
    <property type="molecule type" value="Genomic_DNA"/>
</dbReference>